<dbReference type="InterPro" id="IPR042095">
    <property type="entry name" value="SUMF_sf"/>
</dbReference>
<dbReference type="InterPro" id="IPR016187">
    <property type="entry name" value="CTDL_fold"/>
</dbReference>
<organism evidence="3 4">
    <name type="scientific">Lujinxingia vulgaris</name>
    <dbReference type="NCBI Taxonomy" id="2600176"/>
    <lineage>
        <taxon>Bacteria</taxon>
        <taxon>Deltaproteobacteria</taxon>
        <taxon>Bradymonadales</taxon>
        <taxon>Lujinxingiaceae</taxon>
        <taxon>Lujinxingia</taxon>
    </lineage>
</organism>
<proteinExistence type="predicted"/>
<dbReference type="PROSITE" id="PS51257">
    <property type="entry name" value="PROKAR_LIPOPROTEIN"/>
    <property type="match status" value="1"/>
</dbReference>
<feature type="domain" description="Sulfatase-modifying factor enzyme-like" evidence="2">
    <location>
        <begin position="469"/>
        <end position="745"/>
    </location>
</feature>
<dbReference type="InterPro" id="IPR051043">
    <property type="entry name" value="Sulfatase_Mod_Factor_Kinase"/>
</dbReference>
<dbReference type="AlphaFoldDB" id="A0A5C6XRS5"/>
<feature type="domain" description="Sulfatase-modifying factor enzyme-like" evidence="2">
    <location>
        <begin position="830"/>
        <end position="1106"/>
    </location>
</feature>
<sequence>MIPSDRRTSPRTRVSPRALLFGACLVLVALTSGACSPSEAGNHPCGGQGSVAGEPGQGCGPCGLDTLVCSDDGELICDGETRCEIGEFCESDNECGDFTCTAGRCAPENMSFIPAGAFEMGAPAAERGRIDGETLHDVALTRHFLIDTTEVTQAEWQALMGYNPSFFTWCGDPCPVENITWLDALAFANARSRDEGLETCYDLSSCTGQPGNRFSCEFDSLIIDLDCTGYRLPTEAEWEYAYRAGTTSAYYTGEPTSGLSCEQPVLDDTARYCGNCLVDQSPSYDCSSDGDRPQMPAACGPAPVASLQPNPWGLFDMAGNVNELVWDARGPYPEFAVDPTGPPPNGQVGIRGSNFCGHMARLRAADRKFTTPTRPAPVTGLRLVRTVRKADEDEFSLDSFRNNGCGGLEPISPAPGSPCGPCGLDTYVCDGTDSVTCSGSTDCNIGERCESDADCEGFVCNAGRCAPEDLAFVPAGGFTMGSPPNELGRIDGEALHPVALSRHLLMQTTEVSQAKWRELMDYNPSFFSDCGENCPVESVTWLETLAFANALSRSQNLPPCYDLSQCERTPGDRFDCPTESIEIDLDCKGYRLPTEAEWEYAYRATTSTAYYNGDPTDRLACEQPLLDAIANYCGNCSVDYSQTFDCSDDGQRPHLPTDCGTRPVASFEPNPWGLFDMSGNVDEFVWDGPDSYPAWAVDPTGPEPSGSVGVRGSNFCGHQARLRAADRKFTSWNRSFPFSGFRLVRTWRKATEEEFDVDTFCNNGCGGCMPLNQPPGTPCGPCGVDRFVCEGENATVCNGSTTCNPGQVCSSDSECASSNCSNGHCAPPGFTYVPEGEFMMGSPAGEPAREASEAQHPVTISRPFLIQSTEVSQAEWRRLFGNNPSTFRLCGDNCPVESVTWLDALAYANALSESQGLPTCYDLSGCTGAPGDRLSCSLQTGSYDPDCRGWRLPTEAEWEYAYRAGTSSMYYTGQSDTNALCEQPLLDDTANYCGNCEVEYEGAYDCSDDGARPHMLTNCGPKPVGQRTPNPWGIFDMAGNVAELVWDGFGPYPEQATDPTGAAHDGTAAVVRGAGFCGHMARLRAADRGNTRWITSAIDMGFRVVRTLD</sequence>
<dbReference type="EMBL" id="VOSL01000019">
    <property type="protein sequence ID" value="TXD41662.1"/>
    <property type="molecule type" value="Genomic_DNA"/>
</dbReference>
<evidence type="ECO:0000313" key="3">
    <source>
        <dbReference type="EMBL" id="TXD41662.1"/>
    </source>
</evidence>
<feature type="domain" description="Sulfatase-modifying factor enzyme-like" evidence="2">
    <location>
        <begin position="108"/>
        <end position="385"/>
    </location>
</feature>
<dbReference type="PANTHER" id="PTHR23150:SF19">
    <property type="entry name" value="FORMYLGLYCINE-GENERATING ENZYME"/>
    <property type="match status" value="1"/>
</dbReference>
<dbReference type="RefSeq" id="WP_146973023.1">
    <property type="nucleotide sequence ID" value="NZ_VOSL01000019.1"/>
</dbReference>
<dbReference type="Pfam" id="PF03781">
    <property type="entry name" value="FGE-sulfatase"/>
    <property type="match status" value="3"/>
</dbReference>
<gene>
    <name evidence="3" type="ORF">FRC96_04140</name>
</gene>
<protein>
    <submittedName>
        <fullName evidence="3">SUMF1/EgtB/PvdOfamily nonheme iron enzyme</fullName>
    </submittedName>
</protein>
<evidence type="ECO:0000313" key="4">
    <source>
        <dbReference type="Proteomes" id="UP000321046"/>
    </source>
</evidence>
<dbReference type="OrthoDB" id="9768004at2"/>
<comment type="caution">
    <text evidence="3">The sequence shown here is derived from an EMBL/GenBank/DDBJ whole genome shotgun (WGS) entry which is preliminary data.</text>
</comment>
<dbReference type="Gene3D" id="3.90.1580.10">
    <property type="entry name" value="paralog of FGE (formylglycine-generating enzyme)"/>
    <property type="match status" value="3"/>
</dbReference>
<dbReference type="Proteomes" id="UP000321046">
    <property type="component" value="Unassembled WGS sequence"/>
</dbReference>
<name>A0A5C6XRS5_9DELT</name>
<dbReference type="InterPro" id="IPR005532">
    <property type="entry name" value="SUMF_dom"/>
</dbReference>
<accession>A0A5C6XRS5</accession>
<evidence type="ECO:0000256" key="1">
    <source>
        <dbReference type="SAM" id="SignalP"/>
    </source>
</evidence>
<reference evidence="3 4" key="1">
    <citation type="submission" date="2019-08" db="EMBL/GenBank/DDBJ databases">
        <title>Bradymonadales sp. TMQ2.</title>
        <authorList>
            <person name="Liang Q."/>
        </authorList>
    </citation>
    <scope>NUCLEOTIDE SEQUENCE [LARGE SCALE GENOMIC DNA]</scope>
    <source>
        <strain evidence="3 4">TMQ2</strain>
    </source>
</reference>
<feature type="chain" id="PRO_5022978830" evidence="1">
    <location>
        <begin position="35"/>
        <end position="1109"/>
    </location>
</feature>
<keyword evidence="1" id="KW-0732">Signal</keyword>
<evidence type="ECO:0000259" key="2">
    <source>
        <dbReference type="Pfam" id="PF03781"/>
    </source>
</evidence>
<dbReference type="SUPFAM" id="SSF56436">
    <property type="entry name" value="C-type lectin-like"/>
    <property type="match status" value="3"/>
</dbReference>
<feature type="signal peptide" evidence="1">
    <location>
        <begin position="1"/>
        <end position="34"/>
    </location>
</feature>
<dbReference type="GO" id="GO:0120147">
    <property type="term" value="F:formylglycine-generating oxidase activity"/>
    <property type="evidence" value="ECO:0007669"/>
    <property type="project" value="TreeGrafter"/>
</dbReference>
<dbReference type="PANTHER" id="PTHR23150">
    <property type="entry name" value="SULFATASE MODIFYING FACTOR 1, 2"/>
    <property type="match status" value="1"/>
</dbReference>